<evidence type="ECO:0000313" key="1">
    <source>
        <dbReference type="EMBL" id="VDM66599.1"/>
    </source>
</evidence>
<protein>
    <submittedName>
        <fullName evidence="1">Uncharacterized protein</fullName>
    </submittedName>
</protein>
<dbReference type="Proteomes" id="UP000270094">
    <property type="component" value="Unassembled WGS sequence"/>
</dbReference>
<keyword evidence="2" id="KW-1185">Reference proteome</keyword>
<proteinExistence type="predicted"/>
<evidence type="ECO:0000313" key="2">
    <source>
        <dbReference type="Proteomes" id="UP000270094"/>
    </source>
</evidence>
<accession>A0A3P7IIF6</accession>
<gene>
    <name evidence="1" type="ORF">SVUK_LOCUS1597</name>
</gene>
<organism evidence="1 2">
    <name type="scientific">Strongylus vulgaris</name>
    <name type="common">Blood worm</name>
    <dbReference type="NCBI Taxonomy" id="40348"/>
    <lineage>
        <taxon>Eukaryota</taxon>
        <taxon>Metazoa</taxon>
        <taxon>Ecdysozoa</taxon>
        <taxon>Nematoda</taxon>
        <taxon>Chromadorea</taxon>
        <taxon>Rhabditida</taxon>
        <taxon>Rhabditina</taxon>
        <taxon>Rhabditomorpha</taxon>
        <taxon>Strongyloidea</taxon>
        <taxon>Strongylidae</taxon>
        <taxon>Strongylus</taxon>
    </lineage>
</organism>
<sequence>MTHFGPDGICSHHDDAGKTTAMVRHVREEIIPTSPEWQCLKRSLEKDRVKDKDEVDGQNQGRLEELRKINIMP</sequence>
<dbReference type="AlphaFoldDB" id="A0A3P7IIF6"/>
<dbReference type="EMBL" id="UYYB01003253">
    <property type="protein sequence ID" value="VDM66599.1"/>
    <property type="molecule type" value="Genomic_DNA"/>
</dbReference>
<reference evidence="1 2" key="1">
    <citation type="submission" date="2018-11" db="EMBL/GenBank/DDBJ databases">
        <authorList>
            <consortium name="Pathogen Informatics"/>
        </authorList>
    </citation>
    <scope>NUCLEOTIDE SEQUENCE [LARGE SCALE GENOMIC DNA]</scope>
</reference>
<name>A0A3P7IIF6_STRVU</name>